<reference evidence="2" key="1">
    <citation type="submission" date="2016-06" db="EMBL/GenBank/DDBJ databases">
        <title>Parallel loss of symbiosis genes in relatives of nitrogen-fixing non-legume Parasponia.</title>
        <authorList>
            <person name="Van Velzen R."/>
            <person name="Holmer R."/>
            <person name="Bu F."/>
            <person name="Rutten L."/>
            <person name="Van Zeijl A."/>
            <person name="Liu W."/>
            <person name="Santuari L."/>
            <person name="Cao Q."/>
            <person name="Sharma T."/>
            <person name="Shen D."/>
            <person name="Roswanjaya Y."/>
            <person name="Wardhani T."/>
            <person name="Kalhor M.S."/>
            <person name="Jansen J."/>
            <person name="Van den Hoogen J."/>
            <person name="Gungor B."/>
            <person name="Hartog M."/>
            <person name="Hontelez J."/>
            <person name="Verver J."/>
            <person name="Yang W.-C."/>
            <person name="Schijlen E."/>
            <person name="Repin R."/>
            <person name="Schilthuizen M."/>
            <person name="Schranz E."/>
            <person name="Heidstra R."/>
            <person name="Miyata K."/>
            <person name="Fedorova E."/>
            <person name="Kohlen W."/>
            <person name="Bisseling T."/>
            <person name="Smit S."/>
            <person name="Geurts R."/>
        </authorList>
    </citation>
    <scope>NUCLEOTIDE SEQUENCE [LARGE SCALE GENOMIC DNA]</scope>
    <source>
        <strain evidence="2">cv. WU1-14</strain>
    </source>
</reference>
<comment type="caution">
    <text evidence="1">The sequence shown here is derived from an EMBL/GenBank/DDBJ whole genome shotgun (WGS) entry which is preliminary data.</text>
</comment>
<evidence type="ECO:0000313" key="2">
    <source>
        <dbReference type="Proteomes" id="UP000237105"/>
    </source>
</evidence>
<gene>
    <name evidence="1" type="ORF">PanWU01x14_367420</name>
</gene>
<sequence>MSCGLPPCIGCTGSPLAYSVDTTPRPYECSHAWLMGGQLVHTVWIRITRSLQVANPTGKQVDSYAPAT</sequence>
<organism evidence="1 2">
    <name type="scientific">Parasponia andersonii</name>
    <name type="common">Sponia andersonii</name>
    <dbReference type="NCBI Taxonomy" id="3476"/>
    <lineage>
        <taxon>Eukaryota</taxon>
        <taxon>Viridiplantae</taxon>
        <taxon>Streptophyta</taxon>
        <taxon>Embryophyta</taxon>
        <taxon>Tracheophyta</taxon>
        <taxon>Spermatophyta</taxon>
        <taxon>Magnoliopsida</taxon>
        <taxon>eudicotyledons</taxon>
        <taxon>Gunneridae</taxon>
        <taxon>Pentapetalae</taxon>
        <taxon>rosids</taxon>
        <taxon>fabids</taxon>
        <taxon>Rosales</taxon>
        <taxon>Cannabaceae</taxon>
        <taxon>Parasponia</taxon>
    </lineage>
</organism>
<name>A0A2P5A5C1_PARAD</name>
<evidence type="ECO:0000313" key="1">
    <source>
        <dbReference type="EMBL" id="PON31730.1"/>
    </source>
</evidence>
<dbReference type="AlphaFoldDB" id="A0A2P5A5C1"/>
<keyword evidence="2" id="KW-1185">Reference proteome</keyword>
<dbReference type="EMBL" id="JXTB01000941">
    <property type="protein sequence ID" value="PON31730.1"/>
    <property type="molecule type" value="Genomic_DNA"/>
</dbReference>
<protein>
    <submittedName>
        <fullName evidence="1">Uncharacterized protein</fullName>
    </submittedName>
</protein>
<accession>A0A2P5A5C1</accession>
<dbReference type="Proteomes" id="UP000237105">
    <property type="component" value="Unassembled WGS sequence"/>
</dbReference>
<proteinExistence type="predicted"/>